<protein>
    <submittedName>
        <fullName evidence="3">Uncharacterized protein</fullName>
    </submittedName>
</protein>
<gene>
    <name evidence="3" type="ORF">OS493_033820</name>
</gene>
<feature type="compositionally biased region" description="Low complexity" evidence="1">
    <location>
        <begin position="65"/>
        <end position="81"/>
    </location>
</feature>
<accession>A0A9W9YVM3</accession>
<evidence type="ECO:0000256" key="1">
    <source>
        <dbReference type="SAM" id="MobiDB-lite"/>
    </source>
</evidence>
<dbReference type="AlphaFoldDB" id="A0A9W9YVM3"/>
<dbReference type="PANTHER" id="PTHR24637:SF236">
    <property type="entry name" value="NEMATODE CUTICLE COLLAGEN N-TERMINAL DOMAIN-CONTAINING PROTEIN"/>
    <property type="match status" value="1"/>
</dbReference>
<dbReference type="PANTHER" id="PTHR24637">
    <property type="entry name" value="COLLAGEN"/>
    <property type="match status" value="1"/>
</dbReference>
<evidence type="ECO:0000256" key="2">
    <source>
        <dbReference type="SAM" id="SignalP"/>
    </source>
</evidence>
<dbReference type="Proteomes" id="UP001163046">
    <property type="component" value="Unassembled WGS sequence"/>
</dbReference>
<organism evidence="3 4">
    <name type="scientific">Desmophyllum pertusum</name>
    <dbReference type="NCBI Taxonomy" id="174260"/>
    <lineage>
        <taxon>Eukaryota</taxon>
        <taxon>Metazoa</taxon>
        <taxon>Cnidaria</taxon>
        <taxon>Anthozoa</taxon>
        <taxon>Hexacorallia</taxon>
        <taxon>Scleractinia</taxon>
        <taxon>Caryophylliina</taxon>
        <taxon>Caryophylliidae</taxon>
        <taxon>Desmophyllum</taxon>
    </lineage>
</organism>
<reference evidence="3" key="1">
    <citation type="submission" date="2023-01" db="EMBL/GenBank/DDBJ databases">
        <title>Genome assembly of the deep-sea coral Lophelia pertusa.</title>
        <authorList>
            <person name="Herrera S."/>
            <person name="Cordes E."/>
        </authorList>
    </citation>
    <scope>NUCLEOTIDE SEQUENCE</scope>
    <source>
        <strain evidence="3">USNM1676648</strain>
        <tissue evidence="3">Polyp</tissue>
    </source>
</reference>
<evidence type="ECO:0000313" key="3">
    <source>
        <dbReference type="EMBL" id="KAJ7370195.1"/>
    </source>
</evidence>
<feature type="chain" id="PRO_5040994439" evidence="2">
    <location>
        <begin position="28"/>
        <end position="265"/>
    </location>
</feature>
<feature type="region of interest" description="Disordered" evidence="1">
    <location>
        <begin position="55"/>
        <end position="151"/>
    </location>
</feature>
<keyword evidence="2" id="KW-0732">Signal</keyword>
<comment type="caution">
    <text evidence="3">The sequence shown here is derived from an EMBL/GenBank/DDBJ whole genome shotgun (WGS) entry which is preliminary data.</text>
</comment>
<sequence>MARLSNCHMIFLLLATTCSRLPTLSLCQETNSTGNDRETSRCKSVTCCGIPGTPGRNGIPGHSGPQGLNGPPGRNGLNGIPGTKGEKGDPGLIGRRGKKGLPGEPGTNGTDGIPGWRGKEGPRGMRGPAGPPGPTGDKGEAGTPGLQGPPGGDRILRVCNCEWNEPTQVFYVNAGHWISEKPMTGFQDVTSAFGEFQMKIVAPVTYVLHVGGDWVNDDSVTLFYRLRCSHRRRTAYIPNDVGHRIYKFKEENRLESETLRTSQEL</sequence>
<dbReference type="InterPro" id="IPR008160">
    <property type="entry name" value="Collagen"/>
</dbReference>
<dbReference type="OrthoDB" id="6380629at2759"/>
<dbReference type="Pfam" id="PF01391">
    <property type="entry name" value="Collagen"/>
    <property type="match status" value="1"/>
</dbReference>
<proteinExistence type="predicted"/>
<keyword evidence="4" id="KW-1185">Reference proteome</keyword>
<dbReference type="EMBL" id="MU826871">
    <property type="protein sequence ID" value="KAJ7370195.1"/>
    <property type="molecule type" value="Genomic_DNA"/>
</dbReference>
<evidence type="ECO:0000313" key="4">
    <source>
        <dbReference type="Proteomes" id="UP001163046"/>
    </source>
</evidence>
<feature type="signal peptide" evidence="2">
    <location>
        <begin position="1"/>
        <end position="27"/>
    </location>
</feature>
<name>A0A9W9YVM3_9CNID</name>